<reference evidence="1 2" key="1">
    <citation type="submission" date="2018-12" db="EMBL/GenBank/DDBJ databases">
        <authorList>
            <person name="Sun L."/>
            <person name="Chen Z."/>
        </authorList>
    </citation>
    <scope>NUCLEOTIDE SEQUENCE [LARGE SCALE GENOMIC DNA]</scope>
    <source>
        <strain evidence="1 2">3-5-3</strain>
    </source>
</reference>
<dbReference type="AlphaFoldDB" id="A0A3S1D494"/>
<dbReference type="Proteomes" id="UP000272464">
    <property type="component" value="Unassembled WGS sequence"/>
</dbReference>
<evidence type="ECO:0000313" key="1">
    <source>
        <dbReference type="EMBL" id="RUT29104.1"/>
    </source>
</evidence>
<comment type="caution">
    <text evidence="1">The sequence shown here is derived from an EMBL/GenBank/DDBJ whole genome shotgun (WGS) entry which is preliminary data.</text>
</comment>
<keyword evidence="2" id="KW-1185">Reference proteome</keyword>
<protein>
    <submittedName>
        <fullName evidence="1">Uncharacterized protein</fullName>
    </submittedName>
</protein>
<sequence length="79" mass="8764">MSYICSLCNGLFTLSLACPACSQPLEDSGRLEDYKGPYSPYNSADQYYGATYLQSSCEHIVSCPHCGEQYIYQVDLSLT</sequence>
<organism evidence="1 2">
    <name type="scientific">Paenibacillus zeisoli</name>
    <dbReference type="NCBI Taxonomy" id="2496267"/>
    <lineage>
        <taxon>Bacteria</taxon>
        <taxon>Bacillati</taxon>
        <taxon>Bacillota</taxon>
        <taxon>Bacilli</taxon>
        <taxon>Bacillales</taxon>
        <taxon>Paenibacillaceae</taxon>
        <taxon>Paenibacillus</taxon>
    </lineage>
</organism>
<dbReference type="EMBL" id="RZNX01000007">
    <property type="protein sequence ID" value="RUT29104.1"/>
    <property type="molecule type" value="Genomic_DNA"/>
</dbReference>
<accession>A0A3S1D494</accession>
<proteinExistence type="predicted"/>
<evidence type="ECO:0000313" key="2">
    <source>
        <dbReference type="Proteomes" id="UP000272464"/>
    </source>
</evidence>
<gene>
    <name evidence="1" type="ORF">EJP77_15390</name>
</gene>
<name>A0A3S1D494_9BACL</name>
<dbReference type="OrthoDB" id="1683552at2"/>